<dbReference type="InterPro" id="IPR000120">
    <property type="entry name" value="Amidase"/>
</dbReference>
<dbReference type="Proteomes" id="UP001176468">
    <property type="component" value="Unassembled WGS sequence"/>
</dbReference>
<reference evidence="2" key="1">
    <citation type="submission" date="2023-07" db="EMBL/GenBank/DDBJ databases">
        <authorList>
            <person name="Kim M.K."/>
        </authorList>
    </citation>
    <scope>NUCLEOTIDE SEQUENCE</scope>
    <source>
        <strain evidence="2">CA1-15</strain>
    </source>
</reference>
<dbReference type="EMBL" id="JAUQSZ010000009">
    <property type="protein sequence ID" value="MDO7843390.1"/>
    <property type="molecule type" value="Genomic_DNA"/>
</dbReference>
<comment type="caution">
    <text evidence="2">The sequence shown here is derived from an EMBL/GenBank/DDBJ whole genome shotgun (WGS) entry which is preliminary data.</text>
</comment>
<keyword evidence="3" id="KW-1185">Reference proteome</keyword>
<dbReference type="RefSeq" id="WP_304561844.1">
    <property type="nucleotide sequence ID" value="NZ_JAUQSZ010000009.1"/>
</dbReference>
<organism evidence="2 3">
    <name type="scientific">Sphingomonas immobilis</name>
    <dbReference type="NCBI Taxonomy" id="3063997"/>
    <lineage>
        <taxon>Bacteria</taxon>
        <taxon>Pseudomonadati</taxon>
        <taxon>Pseudomonadota</taxon>
        <taxon>Alphaproteobacteria</taxon>
        <taxon>Sphingomonadales</taxon>
        <taxon>Sphingomonadaceae</taxon>
        <taxon>Sphingomonas</taxon>
    </lineage>
</organism>
<dbReference type="PANTHER" id="PTHR11895:SF176">
    <property type="entry name" value="AMIDASE AMID-RELATED"/>
    <property type="match status" value="1"/>
</dbReference>
<accession>A0ABT9A0N0</accession>
<evidence type="ECO:0000259" key="1">
    <source>
        <dbReference type="Pfam" id="PF01425"/>
    </source>
</evidence>
<feature type="domain" description="Amidase" evidence="1">
    <location>
        <begin position="25"/>
        <end position="432"/>
    </location>
</feature>
<name>A0ABT9A0N0_9SPHN</name>
<gene>
    <name evidence="2" type="ORF">Q5H94_13725</name>
</gene>
<dbReference type="InterPro" id="IPR023631">
    <property type="entry name" value="Amidase_dom"/>
</dbReference>
<evidence type="ECO:0000313" key="3">
    <source>
        <dbReference type="Proteomes" id="UP001176468"/>
    </source>
</evidence>
<dbReference type="SUPFAM" id="SSF75304">
    <property type="entry name" value="Amidase signature (AS) enzymes"/>
    <property type="match status" value="1"/>
</dbReference>
<sequence length="450" mass="46977">MSDPCWLGVAGLAKAYRTGSLRPTDLTEALIARIDRLEPALHAFIALDREALRADARAADAVFAHNGDPAPLTGIPIGIKDVIDVAGFTTTCHSAILEHAPPATLDAAVVTHLRRAGATIAGKLATHEFAIGGPAFDLPFPPARNPWNVAHHPGGSSSGAGTAVAGGLLPGAIGTDTAGSVRNPASACGIVGLKPTRGVVPTKGVFPLAPSLDHVGPLARCVDDVALLFAAMTAQKIRSGMPGKIEDVRIGVVRHFHERDMPCDDAVAAAFEAAVSVLARLGARIVPIDLAPLNDFADVTRAVMQAEGFAVHRAWMRARPGDYCAITRRTLLPGAFLSADALATALRLRAALFANVEDTFAGVDILLTASSMTPACRIDDPAEIARTYMRNARAPFNLTGHPALAMMAGLSPDGLPLSIQFAARRHQEALLLNVAAAYEQAMGGPRRPPI</sequence>
<dbReference type="Pfam" id="PF01425">
    <property type="entry name" value="Amidase"/>
    <property type="match status" value="1"/>
</dbReference>
<dbReference type="Gene3D" id="3.90.1300.10">
    <property type="entry name" value="Amidase signature (AS) domain"/>
    <property type="match status" value="1"/>
</dbReference>
<dbReference type="PANTHER" id="PTHR11895">
    <property type="entry name" value="TRANSAMIDASE"/>
    <property type="match status" value="1"/>
</dbReference>
<protein>
    <submittedName>
        <fullName evidence="2">Amidase</fullName>
    </submittedName>
</protein>
<dbReference type="InterPro" id="IPR036928">
    <property type="entry name" value="AS_sf"/>
</dbReference>
<proteinExistence type="predicted"/>
<evidence type="ECO:0000313" key="2">
    <source>
        <dbReference type="EMBL" id="MDO7843390.1"/>
    </source>
</evidence>
<dbReference type="PROSITE" id="PS00571">
    <property type="entry name" value="AMIDASES"/>
    <property type="match status" value="1"/>
</dbReference>
<dbReference type="InterPro" id="IPR020556">
    <property type="entry name" value="Amidase_CS"/>
</dbReference>